<evidence type="ECO:0000313" key="1">
    <source>
        <dbReference type="EMBL" id="MDH1504945.1"/>
    </source>
</evidence>
<sequence>MSIMMWFAKDGPRPHSQKGPGMSITSEEVQDIVGTREVEFVGAEPPSINPEHPSDSLKNVVLEIEEASDVSPLLPKVGFYFVVGLTPSAAENSLHIRRNLSSRQ</sequence>
<proteinExistence type="predicted"/>
<evidence type="ECO:0000313" key="2">
    <source>
        <dbReference type="Proteomes" id="UP001161704"/>
    </source>
</evidence>
<dbReference type="RefSeq" id="WP_128313248.1">
    <property type="nucleotide sequence ID" value="NZ_JAOCFK010000002.1"/>
</dbReference>
<organism evidence="1 2">
    <name type="scientific">Aeromonas caviae</name>
    <name type="common">Aeromonas punctata</name>
    <dbReference type="NCBI Taxonomy" id="648"/>
    <lineage>
        <taxon>Bacteria</taxon>
        <taxon>Pseudomonadati</taxon>
        <taxon>Pseudomonadota</taxon>
        <taxon>Gammaproteobacteria</taxon>
        <taxon>Aeromonadales</taxon>
        <taxon>Aeromonadaceae</taxon>
        <taxon>Aeromonas</taxon>
    </lineage>
</organism>
<dbReference type="EMBL" id="JAOCIZ010000023">
    <property type="protein sequence ID" value="MDH1504945.1"/>
    <property type="molecule type" value="Genomic_DNA"/>
</dbReference>
<name>A0AA42R7I3_AERCA</name>
<dbReference type="AlphaFoldDB" id="A0AA42R7I3"/>
<accession>A0AA42R7I3</accession>
<reference evidence="1" key="1">
    <citation type="submission" date="2022-09" db="EMBL/GenBank/DDBJ databases">
        <title>Intensive care unit water sources are persistently colonized with multi-drug resistant bacteria and are the site of extensive horizontal gene transfer of antibiotic resistance genes.</title>
        <authorList>
            <person name="Diorio-Toth L."/>
        </authorList>
    </citation>
    <scope>NUCLEOTIDE SEQUENCE</scope>
    <source>
        <strain evidence="1">GD03710</strain>
    </source>
</reference>
<comment type="caution">
    <text evidence="1">The sequence shown here is derived from an EMBL/GenBank/DDBJ whole genome shotgun (WGS) entry which is preliminary data.</text>
</comment>
<dbReference type="Proteomes" id="UP001161704">
    <property type="component" value="Unassembled WGS sequence"/>
</dbReference>
<gene>
    <name evidence="1" type="ORF">N5I20_07750</name>
</gene>
<protein>
    <submittedName>
        <fullName evidence="1">Uncharacterized protein</fullName>
    </submittedName>
</protein>